<protein>
    <submittedName>
        <fullName evidence="1">Uncharacterized protein</fullName>
    </submittedName>
</protein>
<name>A0AAD7B9L5_9AGAR</name>
<sequence length="232" mass="26213">MSPTSETDQPSKFFPSSISFGRLAMFTSKIILVMGSNVSALESERLEDHTAKELAMKQLNLLLCELNVTEDRQEKSANAFIFTVLDEYVSARPPHGHRRSAIEVSTQNLKTRSEAACHEYNINWSINYLYFYFDSVPRSQHQSQQYYSSGQALGYQLKHEEGSPDALMLWDDRQDNFRSGFPNPDLFSNSDGRQVGRLDVVRLASRCSANPSRVYAETLTGEDGVVDARPAR</sequence>
<evidence type="ECO:0000313" key="2">
    <source>
        <dbReference type="Proteomes" id="UP001221142"/>
    </source>
</evidence>
<dbReference type="AlphaFoldDB" id="A0AAD7B9L5"/>
<dbReference type="Proteomes" id="UP001221142">
    <property type="component" value="Unassembled WGS sequence"/>
</dbReference>
<comment type="caution">
    <text evidence="1">The sequence shown here is derived from an EMBL/GenBank/DDBJ whole genome shotgun (WGS) entry which is preliminary data.</text>
</comment>
<gene>
    <name evidence="1" type="ORF">FB45DRAFT_1064633</name>
</gene>
<reference evidence="1" key="1">
    <citation type="submission" date="2023-03" db="EMBL/GenBank/DDBJ databases">
        <title>Massive genome expansion in bonnet fungi (Mycena s.s.) driven by repeated elements and novel gene families across ecological guilds.</title>
        <authorList>
            <consortium name="Lawrence Berkeley National Laboratory"/>
            <person name="Harder C.B."/>
            <person name="Miyauchi S."/>
            <person name="Viragh M."/>
            <person name="Kuo A."/>
            <person name="Thoen E."/>
            <person name="Andreopoulos B."/>
            <person name="Lu D."/>
            <person name="Skrede I."/>
            <person name="Drula E."/>
            <person name="Henrissat B."/>
            <person name="Morin E."/>
            <person name="Kohler A."/>
            <person name="Barry K."/>
            <person name="LaButti K."/>
            <person name="Morin E."/>
            <person name="Salamov A."/>
            <person name="Lipzen A."/>
            <person name="Mereny Z."/>
            <person name="Hegedus B."/>
            <person name="Baldrian P."/>
            <person name="Stursova M."/>
            <person name="Weitz H."/>
            <person name="Taylor A."/>
            <person name="Grigoriev I.V."/>
            <person name="Nagy L.G."/>
            <person name="Martin F."/>
            <person name="Kauserud H."/>
        </authorList>
    </citation>
    <scope>NUCLEOTIDE SEQUENCE</scope>
    <source>
        <strain evidence="1">9284</strain>
    </source>
</reference>
<proteinExistence type="predicted"/>
<dbReference type="EMBL" id="JARKIF010000026">
    <property type="protein sequence ID" value="KAJ7614348.1"/>
    <property type="molecule type" value="Genomic_DNA"/>
</dbReference>
<evidence type="ECO:0000313" key="1">
    <source>
        <dbReference type="EMBL" id="KAJ7614348.1"/>
    </source>
</evidence>
<keyword evidence="2" id="KW-1185">Reference proteome</keyword>
<organism evidence="1 2">
    <name type="scientific">Roridomyces roridus</name>
    <dbReference type="NCBI Taxonomy" id="1738132"/>
    <lineage>
        <taxon>Eukaryota</taxon>
        <taxon>Fungi</taxon>
        <taxon>Dikarya</taxon>
        <taxon>Basidiomycota</taxon>
        <taxon>Agaricomycotina</taxon>
        <taxon>Agaricomycetes</taxon>
        <taxon>Agaricomycetidae</taxon>
        <taxon>Agaricales</taxon>
        <taxon>Marasmiineae</taxon>
        <taxon>Mycenaceae</taxon>
        <taxon>Roridomyces</taxon>
    </lineage>
</organism>
<accession>A0AAD7B9L5</accession>